<dbReference type="PANTHER" id="PTHR43329">
    <property type="entry name" value="EPOXIDE HYDROLASE"/>
    <property type="match status" value="1"/>
</dbReference>
<name>A0A4V3XJE7_9APHY</name>
<gene>
    <name evidence="5" type="ORF">EUX98_g1566</name>
</gene>
<accession>A0A4V3XJE7</accession>
<dbReference type="PRINTS" id="PR00412">
    <property type="entry name" value="EPOXHYDRLASE"/>
</dbReference>
<comment type="similarity">
    <text evidence="2">Belongs to the AB hydrolase superfamily. Epoxide hydrolase family.</text>
</comment>
<evidence type="ECO:0000313" key="5">
    <source>
        <dbReference type="EMBL" id="THH32633.1"/>
    </source>
</evidence>
<evidence type="ECO:0000256" key="1">
    <source>
        <dbReference type="ARBA" id="ARBA00022801"/>
    </source>
</evidence>
<dbReference type="InterPro" id="IPR029058">
    <property type="entry name" value="AB_hydrolase_fold"/>
</dbReference>
<dbReference type="AlphaFoldDB" id="A0A4V3XJE7"/>
<evidence type="ECO:0000313" key="6">
    <source>
        <dbReference type="Proteomes" id="UP000308730"/>
    </source>
</evidence>
<keyword evidence="6" id="KW-1185">Reference proteome</keyword>
<reference evidence="5 6" key="1">
    <citation type="submission" date="2019-02" db="EMBL/GenBank/DDBJ databases">
        <title>Genome sequencing of the rare red list fungi Antrodiella citrinella (Flaviporus citrinellus).</title>
        <authorList>
            <person name="Buettner E."/>
            <person name="Kellner H."/>
        </authorList>
    </citation>
    <scope>NUCLEOTIDE SEQUENCE [LARGE SCALE GENOMIC DNA]</scope>
    <source>
        <strain evidence="5 6">DSM 108506</strain>
    </source>
</reference>
<dbReference type="Gene3D" id="3.40.50.1820">
    <property type="entry name" value="alpha/beta hydrolase"/>
    <property type="match status" value="1"/>
</dbReference>
<feature type="region of interest" description="Disordered" evidence="3">
    <location>
        <begin position="55"/>
        <end position="76"/>
    </location>
</feature>
<dbReference type="EMBL" id="SGPM01000018">
    <property type="protein sequence ID" value="THH32633.1"/>
    <property type="molecule type" value="Genomic_DNA"/>
</dbReference>
<dbReference type="OrthoDB" id="6431331at2759"/>
<evidence type="ECO:0000256" key="2">
    <source>
        <dbReference type="ARBA" id="ARBA00038334"/>
    </source>
</evidence>
<evidence type="ECO:0000256" key="3">
    <source>
        <dbReference type="SAM" id="MobiDB-lite"/>
    </source>
</evidence>
<dbReference type="InterPro" id="IPR000639">
    <property type="entry name" value="Epox_hydrolase-like"/>
</dbReference>
<proteinExistence type="inferred from homology"/>
<feature type="compositionally biased region" description="Pro residues" evidence="3">
    <location>
        <begin position="10"/>
        <end position="24"/>
    </location>
</feature>
<sequence length="575" mass="63215">MSDSRVRTLPSPPESRPSQPPPQHTPAVDICGDVWLGKAIATPEAPMYVDAQPTLNAPHVASPDANDEVPPDVSSTGHLAPPLDAVSFDFAFDEIVPRPGVRCLECGGVPQYPNDGTQLWDDALSEAELWLICGVYCDTLGSETGSRLPDLSWWSKPAQWQGCGLDLKYWTPDCERWYQTRRSARMSVVLPPVNLPEGVESKHLPVKDLNVHYLSAGDPKAPLLVLLHGFPELCYSWRKVLVPLAKLGYHVVAPDSRGYGRTTSLNEPNKVVSYDDDISPYSMFSLAYDIVALVFALGHKTCAAVVGHDFGSPVAGHAALIRPDIFQSVILMSAPFTGPPSLPFDVAANPPPPGSQVPFWVKVDQFLANLDPPRKHYTAYYTTRDANGDMLNAPQGLHAFLRAYFHQKSADWTANDPRPITIPEAGQMPHYYIMPVAATMADVAAEEVPSAESVAQNTWLPESELQVITAEYGRTGFQGGLNRYRCARTTRWADESGLFAGRKIEVPAMYLSGRGDWGVYQYPGAATKMKNEVCSSMADEDFVLVEGAGHWVQQEKPEDLVEHFARFLRKFGLSP</sequence>
<keyword evidence="1" id="KW-0378">Hydrolase</keyword>
<comment type="caution">
    <text evidence="5">The sequence shown here is derived from an EMBL/GenBank/DDBJ whole genome shotgun (WGS) entry which is preliminary data.</text>
</comment>
<dbReference type="GO" id="GO:0016787">
    <property type="term" value="F:hydrolase activity"/>
    <property type="evidence" value="ECO:0007669"/>
    <property type="project" value="UniProtKB-KW"/>
</dbReference>
<dbReference type="Pfam" id="PF00561">
    <property type="entry name" value="Abhydrolase_1"/>
    <property type="match status" value="1"/>
</dbReference>
<dbReference type="InterPro" id="IPR000073">
    <property type="entry name" value="AB_hydrolase_1"/>
</dbReference>
<dbReference type="SUPFAM" id="SSF53474">
    <property type="entry name" value="alpha/beta-Hydrolases"/>
    <property type="match status" value="1"/>
</dbReference>
<feature type="domain" description="AB hydrolase-1" evidence="4">
    <location>
        <begin position="222"/>
        <end position="346"/>
    </location>
</feature>
<organism evidence="5 6">
    <name type="scientific">Antrodiella citrinella</name>
    <dbReference type="NCBI Taxonomy" id="2447956"/>
    <lineage>
        <taxon>Eukaryota</taxon>
        <taxon>Fungi</taxon>
        <taxon>Dikarya</taxon>
        <taxon>Basidiomycota</taxon>
        <taxon>Agaricomycotina</taxon>
        <taxon>Agaricomycetes</taxon>
        <taxon>Polyporales</taxon>
        <taxon>Steccherinaceae</taxon>
        <taxon>Antrodiella</taxon>
    </lineage>
</organism>
<evidence type="ECO:0000259" key="4">
    <source>
        <dbReference type="Pfam" id="PF00561"/>
    </source>
</evidence>
<dbReference type="Proteomes" id="UP000308730">
    <property type="component" value="Unassembled WGS sequence"/>
</dbReference>
<feature type="region of interest" description="Disordered" evidence="3">
    <location>
        <begin position="1"/>
        <end position="29"/>
    </location>
</feature>
<protein>
    <recommendedName>
        <fullName evidence="4">AB hydrolase-1 domain-containing protein</fullName>
    </recommendedName>
</protein>